<dbReference type="EMBL" id="WHNW01000002">
    <property type="protein sequence ID" value="MPV85643.1"/>
    <property type="molecule type" value="Genomic_DNA"/>
</dbReference>
<evidence type="ECO:0000313" key="2">
    <source>
        <dbReference type="EMBL" id="MPV85643.1"/>
    </source>
</evidence>
<organism evidence="2 3">
    <name type="scientific">Ostreibacterium oceani</name>
    <dbReference type="NCBI Taxonomy" id="2654998"/>
    <lineage>
        <taxon>Bacteria</taxon>
        <taxon>Pseudomonadati</taxon>
        <taxon>Pseudomonadota</taxon>
        <taxon>Gammaproteobacteria</taxon>
        <taxon>Cardiobacteriales</taxon>
        <taxon>Ostreibacteriaceae</taxon>
        <taxon>Ostreibacterium</taxon>
    </lineage>
</organism>
<dbReference type="CDD" id="cd06223">
    <property type="entry name" value="PRTases_typeI"/>
    <property type="match status" value="1"/>
</dbReference>
<evidence type="ECO:0000313" key="3">
    <source>
        <dbReference type="Proteomes" id="UP000471298"/>
    </source>
</evidence>
<dbReference type="PANTHER" id="PTHR47505">
    <property type="entry name" value="DNA UTILIZATION PROTEIN YHGH"/>
    <property type="match status" value="1"/>
</dbReference>
<proteinExistence type="inferred from homology"/>
<protein>
    <recommendedName>
        <fullName evidence="4">ComF family protein</fullName>
    </recommendedName>
</protein>
<accession>A0A6N7EUI3</accession>
<dbReference type="Gene3D" id="3.40.50.2020">
    <property type="match status" value="1"/>
</dbReference>
<evidence type="ECO:0008006" key="4">
    <source>
        <dbReference type="Google" id="ProtNLM"/>
    </source>
</evidence>
<dbReference type="InterPro" id="IPR029057">
    <property type="entry name" value="PRTase-like"/>
</dbReference>
<gene>
    <name evidence="2" type="ORF">GCU85_02685</name>
</gene>
<dbReference type="FunCoup" id="A0A6N7EUI3">
    <property type="interactions" value="237"/>
</dbReference>
<evidence type="ECO:0000256" key="1">
    <source>
        <dbReference type="ARBA" id="ARBA00008007"/>
    </source>
</evidence>
<dbReference type="Proteomes" id="UP000471298">
    <property type="component" value="Unassembled WGS sequence"/>
</dbReference>
<dbReference type="InterPro" id="IPR051910">
    <property type="entry name" value="ComF/GntX_DNA_util-trans"/>
</dbReference>
<reference evidence="2 3" key="1">
    <citation type="submission" date="2019-10" db="EMBL/GenBank/DDBJ databases">
        <title>Cardiobacteriales fam. a chemoheterotrophic member of the order Cardiobacteriales, and proposal of Cardiobacteriales fam. nov.</title>
        <authorList>
            <person name="Wang C."/>
        </authorList>
    </citation>
    <scope>NUCLEOTIDE SEQUENCE [LARGE SCALE GENOMIC DNA]</scope>
    <source>
        <strain evidence="2 3">ML27</strain>
    </source>
</reference>
<dbReference type="InParanoid" id="A0A6N7EUI3"/>
<comment type="caution">
    <text evidence="2">The sequence shown here is derived from an EMBL/GenBank/DDBJ whole genome shotgun (WGS) entry which is preliminary data.</text>
</comment>
<dbReference type="PANTHER" id="PTHR47505:SF1">
    <property type="entry name" value="DNA UTILIZATION PROTEIN YHGH"/>
    <property type="match status" value="1"/>
</dbReference>
<sequence length="239" mass="26440">MKALLQSRCAICEAVSHHPVCEACRAGIQSPDVACRVCGVALPSPTQTLRCQSCIQTPPAFASIQFVGTYVDTLAALIIRAKIRREVGALAALDYLLTIYAMEHPQSQSQPLPQPLPQRVTDYHLLAMPIPTARLMRRGFNLPQLFAQRLSSAWQLPVLAPDSVALPFYQRKQATLPKAARQKNHHHFQINRPLPSKIMLVDDIFTTGQTAGQLAKSLRKNGVQHVDLFVFARGQLGDF</sequence>
<dbReference type="AlphaFoldDB" id="A0A6N7EUI3"/>
<dbReference type="SUPFAM" id="SSF53271">
    <property type="entry name" value="PRTase-like"/>
    <property type="match status" value="1"/>
</dbReference>
<name>A0A6N7EUI3_9GAMM</name>
<comment type="similarity">
    <text evidence="1">Belongs to the ComF/GntX family.</text>
</comment>
<keyword evidence="3" id="KW-1185">Reference proteome</keyword>
<dbReference type="InterPro" id="IPR000836">
    <property type="entry name" value="PRTase_dom"/>
</dbReference>